<evidence type="ECO:0000313" key="7">
    <source>
        <dbReference type="Proteomes" id="UP000320333"/>
    </source>
</evidence>
<organism evidence="6 7">
    <name type="scientific">Chytriomyces confervae</name>
    <dbReference type="NCBI Taxonomy" id="246404"/>
    <lineage>
        <taxon>Eukaryota</taxon>
        <taxon>Fungi</taxon>
        <taxon>Fungi incertae sedis</taxon>
        <taxon>Chytridiomycota</taxon>
        <taxon>Chytridiomycota incertae sedis</taxon>
        <taxon>Chytridiomycetes</taxon>
        <taxon>Chytridiales</taxon>
        <taxon>Chytriomycetaceae</taxon>
        <taxon>Chytriomyces</taxon>
    </lineage>
</organism>
<evidence type="ECO:0000256" key="2">
    <source>
        <dbReference type="ARBA" id="ARBA00033753"/>
    </source>
</evidence>
<feature type="compositionally biased region" description="Basic and acidic residues" evidence="3">
    <location>
        <begin position="60"/>
        <end position="80"/>
    </location>
</feature>
<dbReference type="CDD" id="cd09281">
    <property type="entry name" value="UPF0066"/>
    <property type="match status" value="1"/>
</dbReference>
<dbReference type="OrthoDB" id="4882at2759"/>
<dbReference type="PROSITE" id="PS51668">
    <property type="entry name" value="TSAA_2"/>
    <property type="match status" value="1"/>
</dbReference>
<feature type="region of interest" description="Disordered" evidence="3">
    <location>
        <begin position="436"/>
        <end position="464"/>
    </location>
</feature>
<dbReference type="PANTHER" id="PTHR12818:SF0">
    <property type="entry name" value="TRNA (ADENINE(37)-N6)-METHYLTRANSFERASE"/>
    <property type="match status" value="1"/>
</dbReference>
<dbReference type="SUPFAM" id="SSF118196">
    <property type="entry name" value="YaeB-like"/>
    <property type="match status" value="1"/>
</dbReference>
<dbReference type="PANTHER" id="PTHR12818">
    <property type="entry name" value="TRNA (ADENINE(37)-N6)-METHYLTRANSFERASE"/>
    <property type="match status" value="1"/>
</dbReference>
<evidence type="ECO:0000259" key="5">
    <source>
        <dbReference type="PROSITE" id="PS51668"/>
    </source>
</evidence>
<evidence type="ECO:0000256" key="1">
    <source>
        <dbReference type="ARBA" id="ARBA00022691"/>
    </source>
</evidence>
<sequence length="504" mass="54673">MKLGKIVKAASLVAVGAIAAEVIRWMASETGACVKGEETPDVDSPAPVEHERTKKRNKRDKKEVKNKNINKESDSTKEVNADADGDSDVHSHCKQRIYAERAGRIAAEKAIREDVVRIISDTKVGFPSLVIGNVQSAFVSKRGTPRQGLLVAGSRGVLQFSSELPVEAFEGLDAYSHVFVLFIFHDNTNLPKLLLRSAENAAAKSVQSESDSLADASATAAGADPLSTRSSTLSTSKFNKQVPLFAAKVFPPLLRGGNTGVFATRSPHHPNPFGQSLVKIESVDPLKRRVYVSGLDMMDGTPVLDIKPWNPADCPVCLHAIVDHGKRMGQPWLSTDPLCKDAADSNDTEAKNRHHAHFGALGEPCGGGFGTRVPAWVEAGISDPYELPVEYTQESVRALESLVDAGKLKYYASGEADTVRSVLKSILSLDIRSFHQGRGKKSKSPKNEKDVAEDTAKRDERGQDYEVDYDTLNVAFTVKQDEEGEPFVLVKKIILASEISTASQ</sequence>
<dbReference type="Gene3D" id="2.40.30.70">
    <property type="entry name" value="YaeB-like"/>
    <property type="match status" value="1"/>
</dbReference>
<evidence type="ECO:0000256" key="3">
    <source>
        <dbReference type="SAM" id="MobiDB-lite"/>
    </source>
</evidence>
<gene>
    <name evidence="6" type="ORF">CcCBS67573_g01395</name>
</gene>
<protein>
    <recommendedName>
        <fullName evidence="5">TsaA-like domain-containing protein</fullName>
    </recommendedName>
</protein>
<feature type="signal peptide" evidence="4">
    <location>
        <begin position="1"/>
        <end position="19"/>
    </location>
</feature>
<comment type="caution">
    <text evidence="6">The sequence shown here is derived from an EMBL/GenBank/DDBJ whole genome shotgun (WGS) entry which is preliminary data.</text>
</comment>
<keyword evidence="7" id="KW-1185">Reference proteome</keyword>
<feature type="region of interest" description="Disordered" evidence="3">
    <location>
        <begin position="35"/>
        <end position="88"/>
    </location>
</feature>
<keyword evidence="4" id="KW-0732">Signal</keyword>
<dbReference type="InterPro" id="IPR023370">
    <property type="entry name" value="TrmO-like_N"/>
</dbReference>
<keyword evidence="1" id="KW-0949">S-adenosyl-L-methionine</keyword>
<dbReference type="AlphaFoldDB" id="A0A507FLM6"/>
<proteinExistence type="inferred from homology"/>
<feature type="domain" description="TsaA-like" evidence="5">
    <location>
        <begin position="128"/>
        <end position="318"/>
    </location>
</feature>
<accession>A0A507FLM6</accession>
<evidence type="ECO:0000256" key="4">
    <source>
        <dbReference type="SAM" id="SignalP"/>
    </source>
</evidence>
<dbReference type="InterPro" id="IPR036413">
    <property type="entry name" value="YaeB-like_sf"/>
</dbReference>
<dbReference type="STRING" id="246404.A0A507FLM6"/>
<dbReference type="InterPro" id="IPR040372">
    <property type="entry name" value="YaeB-like"/>
</dbReference>
<dbReference type="Proteomes" id="UP000320333">
    <property type="component" value="Unassembled WGS sequence"/>
</dbReference>
<reference evidence="6 7" key="1">
    <citation type="journal article" date="2019" name="Sci. Rep.">
        <title>Comparative genomics of chytrid fungi reveal insights into the obligate biotrophic and pathogenic lifestyle of Synchytrium endobioticum.</title>
        <authorList>
            <person name="van de Vossenberg B.T.L.H."/>
            <person name="Warris S."/>
            <person name="Nguyen H.D.T."/>
            <person name="van Gent-Pelzer M.P.E."/>
            <person name="Joly D.L."/>
            <person name="van de Geest H.C."/>
            <person name="Bonants P.J.M."/>
            <person name="Smith D.S."/>
            <person name="Levesque C.A."/>
            <person name="van der Lee T.A.J."/>
        </authorList>
    </citation>
    <scope>NUCLEOTIDE SEQUENCE [LARGE SCALE GENOMIC DNA]</scope>
    <source>
        <strain evidence="6 7">CBS 675.73</strain>
    </source>
</reference>
<feature type="compositionally biased region" description="Basic and acidic residues" evidence="3">
    <location>
        <begin position="445"/>
        <end position="464"/>
    </location>
</feature>
<name>A0A507FLM6_9FUNG</name>
<feature type="chain" id="PRO_5021195694" description="TsaA-like domain-containing protein" evidence="4">
    <location>
        <begin position="20"/>
        <end position="504"/>
    </location>
</feature>
<dbReference type="Pfam" id="PF01980">
    <property type="entry name" value="TrmO_N"/>
    <property type="match status" value="2"/>
</dbReference>
<dbReference type="InterPro" id="IPR036414">
    <property type="entry name" value="YaeB_N_sf"/>
</dbReference>
<comment type="similarity">
    <text evidence="2">Belongs to the tRNA methyltransferase O family.</text>
</comment>
<evidence type="ECO:0000313" key="6">
    <source>
        <dbReference type="EMBL" id="TPX77331.1"/>
    </source>
</evidence>
<dbReference type="EMBL" id="QEAP01000023">
    <property type="protein sequence ID" value="TPX77331.1"/>
    <property type="molecule type" value="Genomic_DNA"/>
</dbReference>